<dbReference type="InterPro" id="IPR015797">
    <property type="entry name" value="NUDIX_hydrolase-like_dom_sf"/>
</dbReference>
<dbReference type="AlphaFoldDB" id="A0A839QRI8"/>
<dbReference type="Proteomes" id="UP000568050">
    <property type="component" value="Unassembled WGS sequence"/>
</dbReference>
<organism evidence="4 5">
    <name type="scientific">Helcobacillus massiliensis</name>
    <dbReference type="NCBI Taxonomy" id="521392"/>
    <lineage>
        <taxon>Bacteria</taxon>
        <taxon>Bacillati</taxon>
        <taxon>Actinomycetota</taxon>
        <taxon>Actinomycetes</taxon>
        <taxon>Micrococcales</taxon>
        <taxon>Dermabacteraceae</taxon>
        <taxon>Helcobacillus</taxon>
    </lineage>
</organism>
<keyword evidence="2" id="KW-0378">Hydrolase</keyword>
<dbReference type="EMBL" id="JACHWP010000001">
    <property type="protein sequence ID" value="MBB3022385.1"/>
    <property type="molecule type" value="Genomic_DNA"/>
</dbReference>
<proteinExistence type="predicted"/>
<dbReference type="PANTHER" id="PTHR43046">
    <property type="entry name" value="GDP-MANNOSE MANNOSYL HYDROLASE"/>
    <property type="match status" value="1"/>
</dbReference>
<sequence length="164" mass="18178">MTTPDFILALREKVGTAPLWLSGATAVVLTPQRDRALFVRRSDNGEWTPVTGIIDPLEHPARAALREIEEETGVQARVLHLAALDTVGPMTYPNGDEASYLDLAFVCEWKAGEPHPADGENTEARWFPADQPPPMNDRFTRVYARALEQLENGVTTTDLPDDVR</sequence>
<comment type="cofactor">
    <cofactor evidence="1">
        <name>Mg(2+)</name>
        <dbReference type="ChEBI" id="CHEBI:18420"/>
    </cofactor>
</comment>
<dbReference type="Gene3D" id="3.90.79.10">
    <property type="entry name" value="Nucleoside Triphosphate Pyrophosphohydrolase"/>
    <property type="match status" value="1"/>
</dbReference>
<dbReference type="PANTHER" id="PTHR43046:SF16">
    <property type="entry name" value="ADP-RIBOSE PYROPHOSPHATASE YJHB-RELATED"/>
    <property type="match status" value="1"/>
</dbReference>
<evidence type="ECO:0000259" key="3">
    <source>
        <dbReference type="PROSITE" id="PS51462"/>
    </source>
</evidence>
<dbReference type="RefSeq" id="WP_183374379.1">
    <property type="nucleotide sequence ID" value="NZ_CBCSFZ010000002.1"/>
</dbReference>
<evidence type="ECO:0000313" key="4">
    <source>
        <dbReference type="EMBL" id="MBB3022385.1"/>
    </source>
</evidence>
<name>A0A839QRI8_9MICO</name>
<comment type="caution">
    <text evidence="4">The sequence shown here is derived from an EMBL/GenBank/DDBJ whole genome shotgun (WGS) entry which is preliminary data.</text>
</comment>
<evidence type="ECO:0000256" key="2">
    <source>
        <dbReference type="ARBA" id="ARBA00022801"/>
    </source>
</evidence>
<dbReference type="Pfam" id="PF00293">
    <property type="entry name" value="NUDIX"/>
    <property type="match status" value="1"/>
</dbReference>
<dbReference type="PROSITE" id="PS51462">
    <property type="entry name" value="NUDIX"/>
    <property type="match status" value="1"/>
</dbReference>
<evidence type="ECO:0000256" key="1">
    <source>
        <dbReference type="ARBA" id="ARBA00001946"/>
    </source>
</evidence>
<dbReference type="PROSITE" id="PS00893">
    <property type="entry name" value="NUDIX_BOX"/>
    <property type="match status" value="1"/>
</dbReference>
<gene>
    <name evidence="4" type="ORF">FHX50_000633</name>
</gene>
<keyword evidence="5" id="KW-1185">Reference proteome</keyword>
<evidence type="ECO:0000313" key="5">
    <source>
        <dbReference type="Proteomes" id="UP000568050"/>
    </source>
</evidence>
<reference evidence="4 5" key="1">
    <citation type="submission" date="2020-08" db="EMBL/GenBank/DDBJ databases">
        <title>Sequencing the genomes of 1000 actinobacteria strains.</title>
        <authorList>
            <person name="Klenk H.-P."/>
        </authorList>
    </citation>
    <scope>NUCLEOTIDE SEQUENCE [LARGE SCALE GENOMIC DNA]</scope>
    <source>
        <strain evidence="4 5">DSM 23040</strain>
    </source>
</reference>
<dbReference type="GO" id="GO:0016787">
    <property type="term" value="F:hydrolase activity"/>
    <property type="evidence" value="ECO:0007669"/>
    <property type="project" value="UniProtKB-KW"/>
</dbReference>
<dbReference type="SUPFAM" id="SSF55811">
    <property type="entry name" value="Nudix"/>
    <property type="match status" value="1"/>
</dbReference>
<accession>A0A839QRI8</accession>
<dbReference type="InterPro" id="IPR020084">
    <property type="entry name" value="NUDIX_hydrolase_CS"/>
</dbReference>
<protein>
    <submittedName>
        <fullName evidence="4">8-oxo-dGTP pyrophosphatase MutT (NUDIX family)</fullName>
    </submittedName>
</protein>
<feature type="domain" description="Nudix hydrolase" evidence="3">
    <location>
        <begin position="19"/>
        <end position="149"/>
    </location>
</feature>
<dbReference type="CDD" id="cd18879">
    <property type="entry name" value="NUDIX_Hydrolase"/>
    <property type="match status" value="1"/>
</dbReference>
<dbReference type="InterPro" id="IPR000086">
    <property type="entry name" value="NUDIX_hydrolase_dom"/>
</dbReference>